<evidence type="ECO:0000256" key="9">
    <source>
        <dbReference type="SAM" id="Coils"/>
    </source>
</evidence>
<dbReference type="PROSITE" id="PS51257">
    <property type="entry name" value="PROKAR_LIPOPROTEIN"/>
    <property type="match status" value="1"/>
</dbReference>
<keyword evidence="10" id="KW-0812">Transmembrane</keyword>
<dbReference type="SUPFAM" id="SSF55874">
    <property type="entry name" value="ATPase domain of HSP90 chaperone/DNA topoisomerase II/histidine kinase"/>
    <property type="match status" value="1"/>
</dbReference>
<evidence type="ECO:0000256" key="10">
    <source>
        <dbReference type="SAM" id="Phobius"/>
    </source>
</evidence>
<dbReference type="InterPro" id="IPR050482">
    <property type="entry name" value="Sensor_HK_TwoCompSys"/>
</dbReference>
<evidence type="ECO:0000256" key="3">
    <source>
        <dbReference type="ARBA" id="ARBA00022553"/>
    </source>
</evidence>
<dbReference type="EMBL" id="BAAAFG010000001">
    <property type="protein sequence ID" value="GAA0871134.1"/>
    <property type="molecule type" value="Genomic_DNA"/>
</dbReference>
<evidence type="ECO:0000259" key="11">
    <source>
        <dbReference type="PROSITE" id="PS50109"/>
    </source>
</evidence>
<feature type="domain" description="Histidine kinase" evidence="11">
    <location>
        <begin position="491"/>
        <end position="674"/>
    </location>
</feature>
<evidence type="ECO:0000256" key="2">
    <source>
        <dbReference type="ARBA" id="ARBA00012438"/>
    </source>
</evidence>
<proteinExistence type="predicted"/>
<evidence type="ECO:0000313" key="12">
    <source>
        <dbReference type="EMBL" id="GAA0871134.1"/>
    </source>
</evidence>
<dbReference type="PANTHER" id="PTHR24421">
    <property type="entry name" value="NITRATE/NITRITE SENSOR PROTEIN NARX-RELATED"/>
    <property type="match status" value="1"/>
</dbReference>
<comment type="caution">
    <text evidence="12">The sequence shown here is derived from an EMBL/GenBank/DDBJ whole genome shotgun (WGS) entry which is preliminary data.</text>
</comment>
<dbReference type="InterPro" id="IPR036890">
    <property type="entry name" value="HATPase_C_sf"/>
</dbReference>
<keyword evidence="6" id="KW-0418">Kinase</keyword>
<dbReference type="PANTHER" id="PTHR24421:SF10">
    <property type="entry name" value="NITRATE_NITRITE SENSOR PROTEIN NARQ"/>
    <property type="match status" value="1"/>
</dbReference>
<evidence type="ECO:0000256" key="6">
    <source>
        <dbReference type="ARBA" id="ARBA00022777"/>
    </source>
</evidence>
<sequence>MKKYRVILLLFILVVGCTPVLGQKTIFSNFAESPAKIDQGLYRALKDTKAPSQRIILLDSVAEIYATYSNPDSLRTYAQEIIKTAPLTSKTTYYSSIGAYYLGKANLIHGLLDEAIGQHITGIEMLQGNANEELLTLHQIEIATIYIDQKKLGKAKKILLAINNKTKSSSVKNLLEVTKGDLAFAEGDLPRAKSHYTSALELSSPDKKVNWHAKFGLVRVIKDEISLDDQFNKLALIKDEVLKRNYFDLYTSVVLSMADITEAMDSPEVTAMIYSTAYSNAISWNRLQVQKEIIDATRRFYERQGDFENAYALMTHLKSVSNQILTQQNSALLKDVEVKYETKQKEQEIRQLLVQQENTSLELKQKAQENIRLGLQKELENERSRNTILALENNQRRKENEILALQEKELKQKSEIERQKTTKFFLLIGALVVLIPFIALLIVYYQKLNTQIALNKSQEEVNEQKLNNVLQDQELKTIKASVAGQRKERERIAQELHDSIGGNLATIKLQLTGDGYETKDLLSQIDQTYHQVRDMSHSLIPKNFDENSFISLIENYLDQYRKNTSKAINFSPHPKVGIEQISKAKKVELFKILQELMTNALKHSKASQIDIYLNKYKDSVNLLFEDNGNGFVQTTESSGFGLRSIQRRIEKLLGEINIDTALNRGTIINIIIPI</sequence>
<dbReference type="RefSeq" id="WP_343762843.1">
    <property type="nucleotide sequence ID" value="NZ_BAAAFG010000001.1"/>
</dbReference>
<dbReference type="Proteomes" id="UP001500507">
    <property type="component" value="Unassembled WGS sequence"/>
</dbReference>
<evidence type="ECO:0000313" key="13">
    <source>
        <dbReference type="Proteomes" id="UP001500507"/>
    </source>
</evidence>
<evidence type="ECO:0000256" key="5">
    <source>
        <dbReference type="ARBA" id="ARBA00022741"/>
    </source>
</evidence>
<keyword evidence="4" id="KW-0808">Transferase</keyword>
<organism evidence="12 13">
    <name type="scientific">Gangjinia marincola</name>
    <dbReference type="NCBI Taxonomy" id="578463"/>
    <lineage>
        <taxon>Bacteria</taxon>
        <taxon>Pseudomonadati</taxon>
        <taxon>Bacteroidota</taxon>
        <taxon>Flavobacteriia</taxon>
        <taxon>Flavobacteriales</taxon>
        <taxon>Flavobacteriaceae</taxon>
        <taxon>Gangjinia</taxon>
    </lineage>
</organism>
<gene>
    <name evidence="12" type="ORF">GCM10009117_02790</name>
</gene>
<accession>A0ABN1MDN1</accession>
<feature type="transmembrane region" description="Helical" evidence="10">
    <location>
        <begin position="424"/>
        <end position="445"/>
    </location>
</feature>
<keyword evidence="9" id="KW-0175">Coiled coil</keyword>
<keyword evidence="10" id="KW-0472">Membrane</keyword>
<dbReference type="InterPro" id="IPR011712">
    <property type="entry name" value="Sig_transdc_His_kin_sub3_dim/P"/>
</dbReference>
<dbReference type="EC" id="2.7.13.3" evidence="2"/>
<keyword evidence="13" id="KW-1185">Reference proteome</keyword>
<evidence type="ECO:0000256" key="1">
    <source>
        <dbReference type="ARBA" id="ARBA00000085"/>
    </source>
</evidence>
<evidence type="ECO:0000256" key="8">
    <source>
        <dbReference type="ARBA" id="ARBA00023012"/>
    </source>
</evidence>
<dbReference type="Gene3D" id="1.20.5.1930">
    <property type="match status" value="1"/>
</dbReference>
<dbReference type="CDD" id="cd16917">
    <property type="entry name" value="HATPase_UhpB-NarQ-NarX-like"/>
    <property type="match status" value="1"/>
</dbReference>
<reference evidence="12 13" key="1">
    <citation type="journal article" date="2019" name="Int. J. Syst. Evol. Microbiol.">
        <title>The Global Catalogue of Microorganisms (GCM) 10K type strain sequencing project: providing services to taxonomists for standard genome sequencing and annotation.</title>
        <authorList>
            <consortium name="The Broad Institute Genomics Platform"/>
            <consortium name="The Broad Institute Genome Sequencing Center for Infectious Disease"/>
            <person name="Wu L."/>
            <person name="Ma J."/>
        </authorList>
    </citation>
    <scope>NUCLEOTIDE SEQUENCE [LARGE SCALE GENOMIC DNA]</scope>
    <source>
        <strain evidence="12 13">JCM 16082</strain>
    </source>
</reference>
<keyword evidence="10" id="KW-1133">Transmembrane helix</keyword>
<dbReference type="Pfam" id="PF09976">
    <property type="entry name" value="TPR_21"/>
    <property type="match status" value="1"/>
</dbReference>
<dbReference type="Gene3D" id="3.30.565.10">
    <property type="entry name" value="Histidine kinase-like ATPase, C-terminal domain"/>
    <property type="match status" value="1"/>
</dbReference>
<dbReference type="PROSITE" id="PS50109">
    <property type="entry name" value="HIS_KIN"/>
    <property type="match status" value="1"/>
</dbReference>
<dbReference type="InterPro" id="IPR005467">
    <property type="entry name" value="His_kinase_dom"/>
</dbReference>
<name>A0ABN1MDN1_9FLAO</name>
<comment type="catalytic activity">
    <reaction evidence="1">
        <text>ATP + protein L-histidine = ADP + protein N-phospho-L-histidine.</text>
        <dbReference type="EC" id="2.7.13.3"/>
    </reaction>
</comment>
<keyword evidence="3" id="KW-0597">Phosphoprotein</keyword>
<keyword evidence="7" id="KW-0067">ATP-binding</keyword>
<keyword evidence="8" id="KW-0902">Two-component regulatory system</keyword>
<evidence type="ECO:0000256" key="4">
    <source>
        <dbReference type="ARBA" id="ARBA00022679"/>
    </source>
</evidence>
<dbReference type="InterPro" id="IPR003594">
    <property type="entry name" value="HATPase_dom"/>
</dbReference>
<feature type="coiled-coil region" evidence="9">
    <location>
        <begin position="381"/>
        <end position="411"/>
    </location>
</feature>
<evidence type="ECO:0000256" key="7">
    <source>
        <dbReference type="ARBA" id="ARBA00022840"/>
    </source>
</evidence>
<keyword evidence="5" id="KW-0547">Nucleotide-binding</keyword>
<dbReference type="InterPro" id="IPR018704">
    <property type="entry name" value="SecYEG/CpoB_TPR"/>
</dbReference>
<dbReference type="Pfam" id="PF07730">
    <property type="entry name" value="HisKA_3"/>
    <property type="match status" value="1"/>
</dbReference>
<dbReference type="Pfam" id="PF02518">
    <property type="entry name" value="HATPase_c"/>
    <property type="match status" value="1"/>
</dbReference>
<dbReference type="SMART" id="SM00387">
    <property type="entry name" value="HATPase_c"/>
    <property type="match status" value="1"/>
</dbReference>
<protein>
    <recommendedName>
        <fullName evidence="2">histidine kinase</fullName>
        <ecNumber evidence="2">2.7.13.3</ecNumber>
    </recommendedName>
</protein>